<name>F8KPQ9_HELBC</name>
<dbReference type="AlphaFoldDB" id="F8KPQ9"/>
<dbReference type="Proteomes" id="UP000008387">
    <property type="component" value="Chromosome"/>
</dbReference>
<dbReference type="EMBL" id="FR871757">
    <property type="protein sequence ID" value="CCB80795.1"/>
    <property type="molecule type" value="Genomic_DNA"/>
</dbReference>
<organism evidence="1 2">
    <name type="scientific">Helicobacter bizzozeronii (strain CIII-1)</name>
    <dbReference type="NCBI Taxonomy" id="1002804"/>
    <lineage>
        <taxon>Bacteria</taxon>
        <taxon>Pseudomonadati</taxon>
        <taxon>Campylobacterota</taxon>
        <taxon>Epsilonproteobacteria</taxon>
        <taxon>Campylobacterales</taxon>
        <taxon>Helicobacteraceae</taxon>
        <taxon>Helicobacter</taxon>
    </lineage>
</organism>
<proteinExistence type="predicted"/>
<dbReference type="STRING" id="1002804.HBZC1_18090"/>
<sequence length="67" mass="7551">MMAITYAEVKSQQLHVYGEKNKTLYMHAMSPSDKLLGFTANSVTVKKGQYTITYDEKGKTISTHHTP</sequence>
<evidence type="ECO:0000313" key="1">
    <source>
        <dbReference type="EMBL" id="CCB80795.1"/>
    </source>
</evidence>
<keyword evidence="2" id="KW-1185">Reference proteome</keyword>
<evidence type="ECO:0000313" key="2">
    <source>
        <dbReference type="Proteomes" id="UP000008387"/>
    </source>
</evidence>
<dbReference type="HOGENOM" id="CLU_2822983_0_0_7"/>
<protein>
    <submittedName>
        <fullName evidence="1">Uncharacterized protein</fullName>
    </submittedName>
</protein>
<dbReference type="KEGG" id="hbi:HBZC1_18090"/>
<reference evidence="1 2" key="1">
    <citation type="journal article" date="2011" name="J. Bacteriol.">
        <title>Genome sequence of Helicobacter bizzozeronii strain CIII-1, an isolate from human gastric mucosa.</title>
        <authorList>
            <person name="Schott T."/>
            <person name="Rossi M."/>
            <person name="Hanninen M.L."/>
        </authorList>
    </citation>
    <scope>NUCLEOTIDE SEQUENCE [LARGE SCALE GENOMIC DNA]</scope>
    <source>
        <strain evidence="1 2">CIII-1</strain>
    </source>
</reference>
<accession>F8KPQ9</accession>
<gene>
    <name evidence="1" type="ordered locus">HBZC1_18090</name>
</gene>